<proteinExistence type="inferred from homology"/>
<name>A0A0H2RNC7_9AGAM</name>
<dbReference type="Gene3D" id="1.10.630.10">
    <property type="entry name" value="Cytochrome P450"/>
    <property type="match status" value="1"/>
</dbReference>
<dbReference type="PRINTS" id="PR00463">
    <property type="entry name" value="EP450I"/>
</dbReference>
<dbReference type="InterPro" id="IPR036396">
    <property type="entry name" value="Cyt_P450_sf"/>
</dbReference>
<evidence type="ECO:0000256" key="7">
    <source>
        <dbReference type="PIRSR" id="PIRSR602401-1"/>
    </source>
</evidence>
<evidence type="ECO:0000256" key="6">
    <source>
        <dbReference type="ARBA" id="ARBA00023033"/>
    </source>
</evidence>
<keyword evidence="10" id="KW-1185">Reference proteome</keyword>
<gene>
    <name evidence="9" type="ORF">SCHPADRAFT_921140</name>
</gene>
<dbReference type="GO" id="GO:0020037">
    <property type="term" value="F:heme binding"/>
    <property type="evidence" value="ECO:0007669"/>
    <property type="project" value="InterPro"/>
</dbReference>
<dbReference type="PANTHER" id="PTHR24291">
    <property type="entry name" value="CYTOCHROME P450 FAMILY 4"/>
    <property type="match status" value="1"/>
</dbReference>
<dbReference type="InterPro" id="IPR001128">
    <property type="entry name" value="Cyt_P450"/>
</dbReference>
<reference evidence="9 10" key="1">
    <citation type="submission" date="2015-04" db="EMBL/GenBank/DDBJ databases">
        <title>Complete genome sequence of Schizopora paradoxa KUC8140, a cosmopolitan wood degrader in East Asia.</title>
        <authorList>
            <consortium name="DOE Joint Genome Institute"/>
            <person name="Min B."/>
            <person name="Park H."/>
            <person name="Jang Y."/>
            <person name="Kim J.-J."/>
            <person name="Kim K.H."/>
            <person name="Pangilinan J."/>
            <person name="Lipzen A."/>
            <person name="Riley R."/>
            <person name="Grigoriev I.V."/>
            <person name="Spatafora J.W."/>
            <person name="Choi I.-G."/>
        </authorList>
    </citation>
    <scope>NUCLEOTIDE SEQUENCE [LARGE SCALE GENOMIC DNA]</scope>
    <source>
        <strain evidence="9 10">KUC8140</strain>
    </source>
</reference>
<keyword evidence="3 7" id="KW-0479">Metal-binding</keyword>
<evidence type="ECO:0000256" key="3">
    <source>
        <dbReference type="ARBA" id="ARBA00022723"/>
    </source>
</evidence>
<sequence>MFELKRQDKNLEKRVCAELGYEMNFGETFRRDVVVDGKMQRGLLVTQNFPGYRYVLCPTSVLANAIPLHIPYIATGPKHAWVVKHDDFKRYRTDIISIVSAWPRAKISFNLADAAAIKEVTSKRTLWPKPLELYEFPEMFGRNIVGTEGDEWKRHRNIAYPAFSEPNNKLVWNESVRITMDMIENVWKDAPEVTIEHAAEMTLSLTLFVISSAGFGHKISFAEDHDVPSGHTMSFKESLHVVCVDMIFTAVVPSWLSWISERTRRHAQAVKELRSYMQEMIDERRTSDTKSDCDDLFRNLLDANSGELDRSESRLSDSELIGNIFVFLLAGHETSAHTLCFALGLLALYPEEQEAAYQNIQSVQGERSLPTYEDMNSLDYVLAVFYETLRLYPPVGSIVKKASEDSTLRTLNTETKEPITVPVPKDSIVVLYANGLHYNPRYWEDPHAFKPSRFLRDWPREAFVPFSTGPRSCVGRRFSETESIAILAVILSRYKVEVKQEPQFAGETFEERKARLLSSKQGLTLTPTRVPLVFKKRD</sequence>
<protein>
    <submittedName>
        <fullName evidence="9">Cytochrome P450</fullName>
    </submittedName>
</protein>
<keyword evidence="6 8" id="KW-0503">Monooxygenase</keyword>
<dbReference type="InterPro" id="IPR050196">
    <property type="entry name" value="Cytochrome_P450_Monoox"/>
</dbReference>
<dbReference type="PANTHER" id="PTHR24291:SF50">
    <property type="entry name" value="BIFUNCTIONAL ALBAFLAVENONE MONOOXYGENASE_TERPENE SYNTHASE"/>
    <property type="match status" value="1"/>
</dbReference>
<dbReference type="PRINTS" id="PR00385">
    <property type="entry name" value="P450"/>
</dbReference>
<dbReference type="GO" id="GO:0004497">
    <property type="term" value="F:monooxygenase activity"/>
    <property type="evidence" value="ECO:0007669"/>
    <property type="project" value="UniProtKB-KW"/>
</dbReference>
<evidence type="ECO:0000313" key="10">
    <source>
        <dbReference type="Proteomes" id="UP000053477"/>
    </source>
</evidence>
<dbReference type="InterPro" id="IPR002401">
    <property type="entry name" value="Cyt_P450_E_grp-I"/>
</dbReference>
<evidence type="ECO:0000256" key="2">
    <source>
        <dbReference type="ARBA" id="ARBA00022617"/>
    </source>
</evidence>
<evidence type="ECO:0000256" key="4">
    <source>
        <dbReference type="ARBA" id="ARBA00023002"/>
    </source>
</evidence>
<dbReference type="Proteomes" id="UP000053477">
    <property type="component" value="Unassembled WGS sequence"/>
</dbReference>
<dbReference type="PROSITE" id="PS00086">
    <property type="entry name" value="CYTOCHROME_P450"/>
    <property type="match status" value="1"/>
</dbReference>
<feature type="binding site" description="axial binding residue" evidence="7">
    <location>
        <position position="473"/>
    </location>
    <ligand>
        <name>heme</name>
        <dbReference type="ChEBI" id="CHEBI:30413"/>
    </ligand>
    <ligandPart>
        <name>Fe</name>
        <dbReference type="ChEBI" id="CHEBI:18248"/>
    </ligandPart>
</feature>
<evidence type="ECO:0000256" key="5">
    <source>
        <dbReference type="ARBA" id="ARBA00023004"/>
    </source>
</evidence>
<keyword evidence="4 8" id="KW-0560">Oxidoreductase</keyword>
<keyword evidence="2 7" id="KW-0349">Heme</keyword>
<comment type="similarity">
    <text evidence="1 8">Belongs to the cytochrome P450 family.</text>
</comment>
<dbReference type="InterPro" id="IPR017972">
    <property type="entry name" value="Cyt_P450_CS"/>
</dbReference>
<dbReference type="Pfam" id="PF00067">
    <property type="entry name" value="p450"/>
    <property type="match status" value="1"/>
</dbReference>
<accession>A0A0H2RNC7</accession>
<dbReference type="InParanoid" id="A0A0H2RNC7"/>
<keyword evidence="5 7" id="KW-0408">Iron</keyword>
<evidence type="ECO:0000256" key="1">
    <source>
        <dbReference type="ARBA" id="ARBA00010617"/>
    </source>
</evidence>
<organism evidence="9 10">
    <name type="scientific">Schizopora paradoxa</name>
    <dbReference type="NCBI Taxonomy" id="27342"/>
    <lineage>
        <taxon>Eukaryota</taxon>
        <taxon>Fungi</taxon>
        <taxon>Dikarya</taxon>
        <taxon>Basidiomycota</taxon>
        <taxon>Agaricomycotina</taxon>
        <taxon>Agaricomycetes</taxon>
        <taxon>Hymenochaetales</taxon>
        <taxon>Schizoporaceae</taxon>
        <taxon>Schizopora</taxon>
    </lineage>
</organism>
<evidence type="ECO:0000313" key="9">
    <source>
        <dbReference type="EMBL" id="KLO13107.1"/>
    </source>
</evidence>
<dbReference type="OrthoDB" id="1470350at2759"/>
<dbReference type="AlphaFoldDB" id="A0A0H2RNC7"/>
<dbReference type="STRING" id="27342.A0A0H2RNC7"/>
<dbReference type="GO" id="GO:0005506">
    <property type="term" value="F:iron ion binding"/>
    <property type="evidence" value="ECO:0007669"/>
    <property type="project" value="InterPro"/>
</dbReference>
<dbReference type="SUPFAM" id="SSF48264">
    <property type="entry name" value="Cytochrome P450"/>
    <property type="match status" value="1"/>
</dbReference>
<dbReference type="CDD" id="cd11070">
    <property type="entry name" value="CYP56-like"/>
    <property type="match status" value="1"/>
</dbReference>
<evidence type="ECO:0000256" key="8">
    <source>
        <dbReference type="RuleBase" id="RU000461"/>
    </source>
</evidence>
<dbReference type="GO" id="GO:0016705">
    <property type="term" value="F:oxidoreductase activity, acting on paired donors, with incorporation or reduction of molecular oxygen"/>
    <property type="evidence" value="ECO:0007669"/>
    <property type="project" value="InterPro"/>
</dbReference>
<comment type="cofactor">
    <cofactor evidence="7">
        <name>heme</name>
        <dbReference type="ChEBI" id="CHEBI:30413"/>
    </cofactor>
</comment>
<dbReference type="EMBL" id="KQ085965">
    <property type="protein sequence ID" value="KLO13107.1"/>
    <property type="molecule type" value="Genomic_DNA"/>
</dbReference>